<gene>
    <name evidence="1" type="ORF">SFRICE_007024</name>
</gene>
<reference evidence="1" key="1">
    <citation type="submission" date="2016-07" db="EMBL/GenBank/DDBJ databases">
        <authorList>
            <person name="Bretaudeau A."/>
        </authorList>
    </citation>
    <scope>NUCLEOTIDE SEQUENCE</scope>
    <source>
        <strain evidence="1">Rice</strain>
        <tissue evidence="1">Whole body</tissue>
    </source>
</reference>
<name>A0A2H1VLH0_SPOFR</name>
<proteinExistence type="predicted"/>
<evidence type="ECO:0000313" key="1">
    <source>
        <dbReference type="EMBL" id="SOQ41272.1"/>
    </source>
</evidence>
<dbReference type="EMBL" id="ODYU01003024">
    <property type="protein sequence ID" value="SOQ41272.1"/>
    <property type="molecule type" value="Genomic_DNA"/>
</dbReference>
<organism evidence="1">
    <name type="scientific">Spodoptera frugiperda</name>
    <name type="common">Fall armyworm</name>
    <dbReference type="NCBI Taxonomy" id="7108"/>
    <lineage>
        <taxon>Eukaryota</taxon>
        <taxon>Metazoa</taxon>
        <taxon>Ecdysozoa</taxon>
        <taxon>Arthropoda</taxon>
        <taxon>Hexapoda</taxon>
        <taxon>Insecta</taxon>
        <taxon>Pterygota</taxon>
        <taxon>Neoptera</taxon>
        <taxon>Endopterygota</taxon>
        <taxon>Lepidoptera</taxon>
        <taxon>Glossata</taxon>
        <taxon>Ditrysia</taxon>
        <taxon>Noctuoidea</taxon>
        <taxon>Noctuidae</taxon>
        <taxon>Amphipyrinae</taxon>
        <taxon>Spodoptera</taxon>
    </lineage>
</organism>
<sequence>MVNNRLRPWTLETPEIFLYKFVADLLGVRNLRAVEESGIGKKGNWASGNLTYTTKYKASVVSRRFSVKPWYHSGRAGPFVPKHGSRILNFYVVHTYALNQAVSDKAVE</sequence>
<dbReference type="AlphaFoldDB" id="A0A2H1VLH0"/>
<protein>
    <submittedName>
        <fullName evidence="1">SFRICE_007024</fullName>
    </submittedName>
</protein>
<accession>A0A2H1VLH0</accession>